<dbReference type="Proteomes" id="UP000074072">
    <property type="component" value="Unassembled WGS sequence"/>
</dbReference>
<evidence type="ECO:0000313" key="11">
    <source>
        <dbReference type="Proteomes" id="UP000557656"/>
    </source>
</evidence>
<evidence type="ECO:0000313" key="9">
    <source>
        <dbReference type="Proteomes" id="UP000074410"/>
    </source>
</evidence>
<evidence type="ECO:0000259" key="1">
    <source>
        <dbReference type="Pfam" id="PF04965"/>
    </source>
</evidence>
<dbReference type="PANTHER" id="PTHR38595">
    <property type="entry name" value="CYTOPLASMIC PROTEIN-RELATED"/>
    <property type="match status" value="1"/>
</dbReference>
<dbReference type="EMBL" id="LDTE01000147">
    <property type="protein sequence ID" value="KTT94226.1"/>
    <property type="molecule type" value="Genomic_DNA"/>
</dbReference>
<evidence type="ECO:0000313" key="7">
    <source>
        <dbReference type="Proteomes" id="UP000072867"/>
    </source>
</evidence>
<dbReference type="EMBL" id="LDTD01000219">
    <property type="protein sequence ID" value="KTT63785.1"/>
    <property type="molecule type" value="Genomic_DNA"/>
</dbReference>
<sequence length="177" mass="20227">MAVSQRLTPTLYDKLVADLEISGLRDMSDEAPEVSREKFRYYSVPKLERFNETALRATIRRDLAWLLNTTNLESLVDLEPYPHVRDSVLNYGLTDLAGRTLNRRAVLARAREIRRAVRLFEPRLSREGLTVDPVESEDDPHALTFLIQGDITSAAQVMPVKFRTEVEAETLSVNVRE</sequence>
<evidence type="ECO:0000313" key="6">
    <source>
        <dbReference type="EMBL" id="NVP30464.1"/>
    </source>
</evidence>
<dbReference type="InterPro" id="IPR053176">
    <property type="entry name" value="T6SS_TssE1-like"/>
</dbReference>
<name>A0A147IJQ3_9SPHN</name>
<gene>
    <name evidence="5" type="primary">tssE</name>
    <name evidence="5" type="ORF">HKX05_17715</name>
    <name evidence="6" type="ORF">HLV41_05360</name>
    <name evidence="4" type="ORF">NS258_07190</name>
    <name evidence="2" type="ORF">NS319_18845</name>
    <name evidence="3" type="ORF">SB4_17775</name>
</gene>
<evidence type="ECO:0000313" key="8">
    <source>
        <dbReference type="Proteomes" id="UP000074072"/>
    </source>
</evidence>
<dbReference type="Proteomes" id="UP000074410">
    <property type="component" value="Unassembled WGS sequence"/>
</dbReference>
<dbReference type="Proteomes" id="UP000557656">
    <property type="component" value="Unassembled WGS sequence"/>
</dbReference>
<dbReference type="Proteomes" id="UP000072867">
    <property type="component" value="Unassembled WGS sequence"/>
</dbReference>
<proteinExistence type="predicted"/>
<accession>A0A147IJQ3</accession>
<evidence type="ECO:0000313" key="5">
    <source>
        <dbReference type="EMBL" id="NNG55184.1"/>
    </source>
</evidence>
<evidence type="ECO:0000313" key="4">
    <source>
        <dbReference type="EMBL" id="KTW14508.1"/>
    </source>
</evidence>
<organism evidence="3 8">
    <name type="scientific">Sphingomonas sanguinis</name>
    <dbReference type="NCBI Taxonomy" id="33051"/>
    <lineage>
        <taxon>Bacteria</taxon>
        <taxon>Pseudomonadati</taxon>
        <taxon>Pseudomonadota</taxon>
        <taxon>Alphaproteobacteria</taxon>
        <taxon>Sphingomonadales</taxon>
        <taxon>Sphingomonadaceae</taxon>
        <taxon>Sphingomonas</taxon>
    </lineage>
</organism>
<dbReference type="InterPro" id="IPR007048">
    <property type="entry name" value="IraD/Gp25-like"/>
</dbReference>
<dbReference type="InterPro" id="IPR017737">
    <property type="entry name" value="TssE1-like"/>
</dbReference>
<dbReference type="EMBL" id="JABYQV010000003">
    <property type="protein sequence ID" value="NVP30464.1"/>
    <property type="molecule type" value="Genomic_DNA"/>
</dbReference>
<dbReference type="STRING" id="33051.SB4_17775"/>
<keyword evidence="11" id="KW-1185">Reference proteome</keyword>
<dbReference type="Proteomes" id="UP000531581">
    <property type="component" value="Unassembled WGS sequence"/>
</dbReference>
<dbReference type="SUPFAM" id="SSF160719">
    <property type="entry name" value="gpW/gp25-like"/>
    <property type="match status" value="1"/>
</dbReference>
<comment type="caution">
    <text evidence="3">The sequence shown here is derived from an EMBL/GenBank/DDBJ whole genome shotgun (WGS) entry which is preliminary data.</text>
</comment>
<reference evidence="10 11" key="2">
    <citation type="submission" date="2020-05" db="EMBL/GenBank/DDBJ databases">
        <title>Draft Genome Sequences of Sphingomonas sp. Isolated from the International Space Station.</title>
        <authorList>
            <person name="Bijlani S."/>
            <person name="Singh N.K."/>
            <person name="Mason C.E."/>
            <person name="Wang C.C."/>
            <person name="Venkateswaran K."/>
        </authorList>
    </citation>
    <scope>NUCLEOTIDE SEQUENCE [LARGE SCALE GENOMIC DNA]</scope>
    <source>
        <strain evidence="5 11">IIF7SW-B5</strain>
        <strain evidence="6">ISS-IIF7SWP</strain>
    </source>
</reference>
<evidence type="ECO:0000313" key="10">
    <source>
        <dbReference type="Proteomes" id="UP000531581"/>
    </source>
</evidence>
<dbReference type="PATRIC" id="fig|33051.3.peg.1526"/>
<dbReference type="EMBL" id="LDTC01000051">
    <property type="protein sequence ID" value="KTW14508.1"/>
    <property type="molecule type" value="Genomic_DNA"/>
</dbReference>
<evidence type="ECO:0000313" key="2">
    <source>
        <dbReference type="EMBL" id="KTT63785.1"/>
    </source>
</evidence>
<dbReference type="Gene3D" id="3.10.450.40">
    <property type="match status" value="1"/>
</dbReference>
<dbReference type="EMBL" id="JABEOV010000027">
    <property type="protein sequence ID" value="NNG55184.1"/>
    <property type="molecule type" value="Genomic_DNA"/>
</dbReference>
<protein>
    <submittedName>
        <fullName evidence="3">Type VI secretion protein</fullName>
    </submittedName>
    <submittedName>
        <fullName evidence="5">Type VI secretion system baseplate subunit TssE</fullName>
    </submittedName>
</protein>
<evidence type="ECO:0000313" key="3">
    <source>
        <dbReference type="EMBL" id="KTT94226.1"/>
    </source>
</evidence>
<dbReference type="NCBIfam" id="TIGR03357">
    <property type="entry name" value="VI_zyme"/>
    <property type="match status" value="1"/>
</dbReference>
<dbReference type="AlphaFoldDB" id="A0A147IJQ3"/>
<reference evidence="7 8" key="1">
    <citation type="journal article" date="2016" name="Front. Microbiol.">
        <title>Genomic Resource of Rice Seed Associated Bacteria.</title>
        <authorList>
            <person name="Midha S."/>
            <person name="Bansal K."/>
            <person name="Sharma S."/>
            <person name="Kumar N."/>
            <person name="Patil P.P."/>
            <person name="Chaudhry V."/>
            <person name="Patil P.B."/>
        </authorList>
    </citation>
    <scope>NUCLEOTIDE SEQUENCE [LARGE SCALE GENOMIC DNA]</scope>
    <source>
        <strain evidence="4 9">NS258</strain>
        <strain evidence="2 7">NS319</strain>
        <strain evidence="3 8">SB4</strain>
    </source>
</reference>
<feature type="domain" description="IraD/Gp25-like" evidence="1">
    <location>
        <begin position="54"/>
        <end position="153"/>
    </location>
</feature>
<dbReference type="PANTHER" id="PTHR38595:SF1">
    <property type="entry name" value="TYPE VI SECRETION SYSTEM COMPONENT TSSE1"/>
    <property type="match status" value="1"/>
</dbReference>
<dbReference type="OrthoDB" id="119583at2"/>
<dbReference type="Pfam" id="PF04965">
    <property type="entry name" value="GPW_gp25"/>
    <property type="match status" value="1"/>
</dbReference>
<dbReference type="RefSeq" id="WP_058716432.1">
    <property type="nucleotide sequence ID" value="NZ_DASCOA010000542.1"/>
</dbReference>